<evidence type="ECO:0000256" key="3">
    <source>
        <dbReference type="ARBA" id="ARBA00022840"/>
    </source>
</evidence>
<dbReference type="InterPro" id="IPR038718">
    <property type="entry name" value="SNF2-like_sf"/>
</dbReference>
<dbReference type="Gene3D" id="3.40.50.300">
    <property type="entry name" value="P-loop containing nucleotide triphosphate hydrolases"/>
    <property type="match status" value="1"/>
</dbReference>
<name>F4RPL2_MELLP</name>
<dbReference type="Proteomes" id="UP000001072">
    <property type="component" value="Unassembled WGS sequence"/>
</dbReference>
<dbReference type="AlphaFoldDB" id="F4RPL2"/>
<dbReference type="InterPro" id="IPR014001">
    <property type="entry name" value="Helicase_ATP-bd"/>
</dbReference>
<protein>
    <recommendedName>
        <fullName evidence="8">DNA repair and recombination protein RAD54B</fullName>
    </recommendedName>
</protein>
<dbReference type="PANTHER" id="PTHR45629:SF7">
    <property type="entry name" value="DNA EXCISION REPAIR PROTEIN ERCC-6-RELATED"/>
    <property type="match status" value="1"/>
</dbReference>
<dbReference type="SMART" id="SM00490">
    <property type="entry name" value="HELICc"/>
    <property type="match status" value="1"/>
</dbReference>
<dbReference type="InParanoid" id="F4RPL2"/>
<dbReference type="InterPro" id="IPR049730">
    <property type="entry name" value="SNF2/RAD54-like_C"/>
</dbReference>
<gene>
    <name evidence="6" type="ORF">MELLADRAFT_87820</name>
</gene>
<reference evidence="7" key="1">
    <citation type="journal article" date="2011" name="Proc. Natl. Acad. Sci. U.S.A.">
        <title>Obligate biotrophy features unraveled by the genomic analysis of rust fungi.</title>
        <authorList>
            <person name="Duplessis S."/>
            <person name="Cuomo C.A."/>
            <person name="Lin Y.-C."/>
            <person name="Aerts A."/>
            <person name="Tisserant E."/>
            <person name="Veneault-Fourrey C."/>
            <person name="Joly D.L."/>
            <person name="Hacquard S."/>
            <person name="Amselem J."/>
            <person name="Cantarel B.L."/>
            <person name="Chiu R."/>
            <person name="Coutinho P.M."/>
            <person name="Feau N."/>
            <person name="Field M."/>
            <person name="Frey P."/>
            <person name="Gelhaye E."/>
            <person name="Goldberg J."/>
            <person name="Grabherr M.G."/>
            <person name="Kodira C.D."/>
            <person name="Kohler A."/>
            <person name="Kuees U."/>
            <person name="Lindquist E.A."/>
            <person name="Lucas S.M."/>
            <person name="Mago R."/>
            <person name="Mauceli E."/>
            <person name="Morin E."/>
            <person name="Murat C."/>
            <person name="Pangilinan J.L."/>
            <person name="Park R."/>
            <person name="Pearson M."/>
            <person name="Quesneville H."/>
            <person name="Rouhier N."/>
            <person name="Sakthikumar S."/>
            <person name="Salamov A.A."/>
            <person name="Schmutz J."/>
            <person name="Selles B."/>
            <person name="Shapiro H."/>
            <person name="Tanguay P."/>
            <person name="Tuskan G.A."/>
            <person name="Henrissat B."/>
            <person name="Van de Peer Y."/>
            <person name="Rouze P."/>
            <person name="Ellis J.G."/>
            <person name="Dodds P.N."/>
            <person name="Schein J.E."/>
            <person name="Zhong S."/>
            <person name="Hamelin R.C."/>
            <person name="Grigoriev I.V."/>
            <person name="Szabo L.J."/>
            <person name="Martin F."/>
        </authorList>
    </citation>
    <scope>NUCLEOTIDE SEQUENCE [LARGE SCALE GENOMIC DNA]</scope>
    <source>
        <strain evidence="7">98AG31 / pathotype 3-4-7</strain>
    </source>
</reference>
<organism evidence="7">
    <name type="scientific">Melampsora larici-populina (strain 98AG31 / pathotype 3-4-7)</name>
    <name type="common">Poplar leaf rust fungus</name>
    <dbReference type="NCBI Taxonomy" id="747676"/>
    <lineage>
        <taxon>Eukaryota</taxon>
        <taxon>Fungi</taxon>
        <taxon>Dikarya</taxon>
        <taxon>Basidiomycota</taxon>
        <taxon>Pucciniomycotina</taxon>
        <taxon>Pucciniomycetes</taxon>
        <taxon>Pucciniales</taxon>
        <taxon>Melampsoraceae</taxon>
        <taxon>Melampsora</taxon>
    </lineage>
</organism>
<dbReference type="GO" id="GO:0016787">
    <property type="term" value="F:hydrolase activity"/>
    <property type="evidence" value="ECO:0007669"/>
    <property type="project" value="UniProtKB-KW"/>
</dbReference>
<evidence type="ECO:0000256" key="1">
    <source>
        <dbReference type="ARBA" id="ARBA00022741"/>
    </source>
</evidence>
<dbReference type="HOGENOM" id="CLU_000315_17_8_1"/>
<dbReference type="GO" id="GO:0007131">
    <property type="term" value="P:reciprocal meiotic recombination"/>
    <property type="evidence" value="ECO:0007669"/>
    <property type="project" value="TreeGrafter"/>
</dbReference>
<dbReference type="Pfam" id="PF00271">
    <property type="entry name" value="Helicase_C"/>
    <property type="match status" value="1"/>
</dbReference>
<dbReference type="PROSITE" id="PS51194">
    <property type="entry name" value="HELICASE_CTER"/>
    <property type="match status" value="1"/>
</dbReference>
<dbReference type="InterPro" id="IPR027417">
    <property type="entry name" value="P-loop_NTPase"/>
</dbReference>
<sequence>MIVCPVTLVKNWAREMNKWLGRSRLNMFVADGKSNIKHFTSSPYYNIIIIGYERLRTLSQEINAVYPPIGLIIADEGHRLKSIEAKTTQALRTLKTHRRVVLSGTPIQNNLNEYYAMVDFVNPGILSDFQTFKKKFEQPIAKSREPGSTPSQKALGRSRADELAELSDSYVLRRGSDVIAHHLPPRHDYCLFIDLAAAQKKIYAATLASPEIRAVFSGESSQQLVLINTLKKLCNSAGLLINETSIQNLAKNASTLFPAWVTRNDIKLSGKMIALASFLKILHAKTDEKIILVSNFTSTLDVIEAHCRSQNYSLCRLDGKTPQTKRDDIVQTFNRMTARSQFVFLLSSKSGGVGLNLIGASRLILFDSDWNPATDLQAMARIWRQGQKKACHIYRFLATGTIDECIFQRQVTKTGLATDLIKDAGVSREVLDRGNTFTSDELKRLFELHTGTPCHTHDLLGCRCFETKASDEVAEDAVGQESDTDSLPEASQLFQLATQYKPSNVQKEPKKLAELETWDHINTSLSDSLEELNDSILYDTIVDLKSQLLESDDEEDSHEHVATTKGGEITFVFHKTNTILGSTENSDVEVQGV</sequence>
<dbReference type="Pfam" id="PF00176">
    <property type="entry name" value="SNF2-rel_dom"/>
    <property type="match status" value="1"/>
</dbReference>
<dbReference type="STRING" id="747676.F4RPL2"/>
<dbReference type="Gene3D" id="1.20.120.850">
    <property type="entry name" value="SWI2/SNF2 ATPases, N-terminal domain"/>
    <property type="match status" value="1"/>
</dbReference>
<dbReference type="RefSeq" id="XP_007411043.1">
    <property type="nucleotide sequence ID" value="XM_007410981.1"/>
</dbReference>
<evidence type="ECO:0000313" key="6">
    <source>
        <dbReference type="EMBL" id="EGG05554.1"/>
    </source>
</evidence>
<dbReference type="PROSITE" id="PS51192">
    <property type="entry name" value="HELICASE_ATP_BIND_1"/>
    <property type="match status" value="1"/>
</dbReference>
<keyword evidence="3" id="KW-0067">ATP-binding</keyword>
<dbReference type="GO" id="GO:0005634">
    <property type="term" value="C:nucleus"/>
    <property type="evidence" value="ECO:0007669"/>
    <property type="project" value="TreeGrafter"/>
</dbReference>
<proteinExistence type="predicted"/>
<dbReference type="Gene3D" id="3.40.50.10810">
    <property type="entry name" value="Tandem AAA-ATPase domain"/>
    <property type="match status" value="1"/>
</dbReference>
<dbReference type="GO" id="GO:0000724">
    <property type="term" value="P:double-strand break repair via homologous recombination"/>
    <property type="evidence" value="ECO:0007669"/>
    <property type="project" value="TreeGrafter"/>
</dbReference>
<keyword evidence="1" id="KW-0547">Nucleotide-binding</keyword>
<keyword evidence="7" id="KW-1185">Reference proteome</keyword>
<feature type="domain" description="Helicase ATP-binding" evidence="4">
    <location>
        <begin position="1"/>
        <end position="124"/>
    </location>
</feature>
<evidence type="ECO:0000256" key="2">
    <source>
        <dbReference type="ARBA" id="ARBA00022801"/>
    </source>
</evidence>
<dbReference type="OrthoDB" id="413460at2759"/>
<dbReference type="KEGG" id="mlr:MELLADRAFT_87820"/>
<evidence type="ECO:0000259" key="4">
    <source>
        <dbReference type="PROSITE" id="PS51192"/>
    </source>
</evidence>
<dbReference type="SUPFAM" id="SSF52540">
    <property type="entry name" value="P-loop containing nucleoside triphosphate hydrolases"/>
    <property type="match status" value="2"/>
</dbReference>
<dbReference type="eggNOG" id="KOG0390">
    <property type="taxonomic scope" value="Eukaryota"/>
</dbReference>
<dbReference type="GO" id="GO:0015616">
    <property type="term" value="F:DNA translocase activity"/>
    <property type="evidence" value="ECO:0007669"/>
    <property type="project" value="TreeGrafter"/>
</dbReference>
<keyword evidence="2" id="KW-0378">Hydrolase</keyword>
<dbReference type="EMBL" id="GL883112">
    <property type="protein sequence ID" value="EGG05554.1"/>
    <property type="molecule type" value="Genomic_DNA"/>
</dbReference>
<dbReference type="GO" id="GO:0005524">
    <property type="term" value="F:ATP binding"/>
    <property type="evidence" value="ECO:0007669"/>
    <property type="project" value="InterPro"/>
</dbReference>
<dbReference type="PANTHER" id="PTHR45629">
    <property type="entry name" value="SNF2/RAD54 FAMILY MEMBER"/>
    <property type="match status" value="1"/>
</dbReference>
<dbReference type="InterPro" id="IPR050496">
    <property type="entry name" value="SNF2_RAD54_helicase_repair"/>
</dbReference>
<dbReference type="InterPro" id="IPR001650">
    <property type="entry name" value="Helicase_C-like"/>
</dbReference>
<evidence type="ECO:0000313" key="7">
    <source>
        <dbReference type="Proteomes" id="UP000001072"/>
    </source>
</evidence>
<accession>F4RPL2</accession>
<dbReference type="CDD" id="cd18793">
    <property type="entry name" value="SF2_C_SNF"/>
    <property type="match status" value="1"/>
</dbReference>
<evidence type="ECO:0000259" key="5">
    <source>
        <dbReference type="PROSITE" id="PS51194"/>
    </source>
</evidence>
<evidence type="ECO:0008006" key="8">
    <source>
        <dbReference type="Google" id="ProtNLM"/>
    </source>
</evidence>
<dbReference type="GeneID" id="18934650"/>
<dbReference type="VEuPathDB" id="FungiDB:MELLADRAFT_87820"/>
<dbReference type="InterPro" id="IPR000330">
    <property type="entry name" value="SNF2_N"/>
</dbReference>
<feature type="domain" description="Helicase C-terminal" evidence="5">
    <location>
        <begin position="274"/>
        <end position="434"/>
    </location>
</feature>